<dbReference type="FunFam" id="2.170.120.12:FF:000001">
    <property type="entry name" value="DNA-directed RNA polymerase subunit alpha"/>
    <property type="match status" value="1"/>
</dbReference>
<dbReference type="CDD" id="cd06928">
    <property type="entry name" value="RNAP_alpha_NTD"/>
    <property type="match status" value="1"/>
</dbReference>
<dbReference type="Gene3D" id="1.10.150.20">
    <property type="entry name" value="5' to 3' exonuclease, C-terminal subdomain"/>
    <property type="match status" value="1"/>
</dbReference>
<protein>
    <recommendedName>
        <fullName evidence="2">DNA-directed RNA polymerase</fullName>
        <ecNumber evidence="2">2.7.7.6</ecNumber>
    </recommendedName>
</protein>
<dbReference type="InterPro" id="IPR011773">
    <property type="entry name" value="DNA-dir_RpoA"/>
</dbReference>
<dbReference type="Gene3D" id="3.30.1360.10">
    <property type="entry name" value="RNA polymerase, RBP11-like subunit"/>
    <property type="match status" value="1"/>
</dbReference>
<dbReference type="Gene3D" id="2.170.120.12">
    <property type="entry name" value="DNA-directed RNA polymerase, insert domain"/>
    <property type="match status" value="1"/>
</dbReference>
<reference evidence="9" key="1">
    <citation type="submission" date="2018-05" db="EMBL/GenBank/DDBJ databases">
        <authorList>
            <person name="Lanie J.A."/>
            <person name="Ng W.-L."/>
            <person name="Kazmierczak K.M."/>
            <person name="Andrzejewski T.M."/>
            <person name="Davidsen T.M."/>
            <person name="Wayne K.J."/>
            <person name="Tettelin H."/>
            <person name="Glass J.I."/>
            <person name="Rusch D."/>
            <person name="Podicherti R."/>
            <person name="Tsui H.-C.T."/>
            <person name="Winkler M.E."/>
        </authorList>
    </citation>
    <scope>NUCLEOTIDE SEQUENCE</scope>
</reference>
<sequence length="323" mass="36087">MASNKYFQELEIEIVEESDNYTKVVAEPFDRGYGVTIGNTLRRSLLTSIPGAAITSIKIDGVSHEFTSIKGVLEDIADIILNLKEVRFCMLDEGPELILVELHGPCKFTGADIGNLTKMFEVLNPKHHIATITEEKTIIFEIRICRGKGYSSAVKNKRKDDTIGTIPIDSIFNPITSVSWDVQPIATSTEGHEKLTMEIRSDGSTTPKDAINHAANITRQQLAYFMFNDSSALKAVNEEEINEALEIKGILTKSIDEMELSVRSHNCLQAAGIKTISELVVNEESEMLKFKNFGRKSLTELQEKLGELELHFGMDVKQYLETE</sequence>
<dbReference type="Pfam" id="PF01193">
    <property type="entry name" value="RNA_pol_L"/>
    <property type="match status" value="1"/>
</dbReference>
<dbReference type="EMBL" id="UINC01001817">
    <property type="protein sequence ID" value="SUZ89484.1"/>
    <property type="molecule type" value="Genomic_DNA"/>
</dbReference>
<gene>
    <name evidence="9" type="ORF">METZ01_LOCUS42338</name>
</gene>
<evidence type="ECO:0000256" key="3">
    <source>
        <dbReference type="ARBA" id="ARBA00022478"/>
    </source>
</evidence>
<evidence type="ECO:0000259" key="8">
    <source>
        <dbReference type="SMART" id="SM00662"/>
    </source>
</evidence>
<dbReference type="Pfam" id="PF03118">
    <property type="entry name" value="RNA_pol_A_CTD"/>
    <property type="match status" value="1"/>
</dbReference>
<dbReference type="SUPFAM" id="SSF56553">
    <property type="entry name" value="Insert subdomain of RNA polymerase alpha subunit"/>
    <property type="match status" value="1"/>
</dbReference>
<feature type="domain" description="DNA-directed RNA polymerase RpoA/D/Rpb3-type" evidence="8">
    <location>
        <begin position="21"/>
        <end position="228"/>
    </location>
</feature>
<dbReference type="SUPFAM" id="SSF55257">
    <property type="entry name" value="RBP11-like subunits of RNA polymerase"/>
    <property type="match status" value="1"/>
</dbReference>
<dbReference type="SUPFAM" id="SSF47789">
    <property type="entry name" value="C-terminal domain of RNA polymerase alpha subunit"/>
    <property type="match status" value="1"/>
</dbReference>
<dbReference type="Pfam" id="PF01000">
    <property type="entry name" value="RNA_pol_A_bac"/>
    <property type="match status" value="1"/>
</dbReference>
<evidence type="ECO:0000256" key="5">
    <source>
        <dbReference type="ARBA" id="ARBA00022695"/>
    </source>
</evidence>
<dbReference type="NCBIfam" id="NF003519">
    <property type="entry name" value="PRK05182.2-5"/>
    <property type="match status" value="1"/>
</dbReference>
<dbReference type="InterPro" id="IPR036643">
    <property type="entry name" value="RNApol_insert_sf"/>
</dbReference>
<keyword evidence="6" id="KW-0804">Transcription</keyword>
<dbReference type="AlphaFoldDB" id="A0A381RE72"/>
<dbReference type="GO" id="GO:0003899">
    <property type="term" value="F:DNA-directed RNA polymerase activity"/>
    <property type="evidence" value="ECO:0007669"/>
    <property type="project" value="UniProtKB-EC"/>
</dbReference>
<keyword evidence="5" id="KW-0548">Nucleotidyltransferase</keyword>
<keyword evidence="4" id="KW-0808">Transferase</keyword>
<dbReference type="NCBIfam" id="NF003513">
    <property type="entry name" value="PRK05182.1-2"/>
    <property type="match status" value="1"/>
</dbReference>
<accession>A0A381RE72</accession>
<dbReference type="GO" id="GO:0006351">
    <property type="term" value="P:DNA-templated transcription"/>
    <property type="evidence" value="ECO:0007669"/>
    <property type="project" value="InterPro"/>
</dbReference>
<evidence type="ECO:0000256" key="1">
    <source>
        <dbReference type="ARBA" id="ARBA00007123"/>
    </source>
</evidence>
<dbReference type="GO" id="GO:0003677">
    <property type="term" value="F:DNA binding"/>
    <property type="evidence" value="ECO:0007669"/>
    <property type="project" value="InterPro"/>
</dbReference>
<evidence type="ECO:0000256" key="6">
    <source>
        <dbReference type="ARBA" id="ARBA00023163"/>
    </source>
</evidence>
<dbReference type="HAMAP" id="MF_00059">
    <property type="entry name" value="RNApol_bact_RpoA"/>
    <property type="match status" value="1"/>
</dbReference>
<keyword evidence="3" id="KW-0240">DNA-directed RNA polymerase</keyword>
<organism evidence="9">
    <name type="scientific">marine metagenome</name>
    <dbReference type="NCBI Taxonomy" id="408172"/>
    <lineage>
        <taxon>unclassified sequences</taxon>
        <taxon>metagenomes</taxon>
        <taxon>ecological metagenomes</taxon>
    </lineage>
</organism>
<dbReference type="GO" id="GO:0000428">
    <property type="term" value="C:DNA-directed RNA polymerase complex"/>
    <property type="evidence" value="ECO:0007669"/>
    <property type="project" value="UniProtKB-KW"/>
</dbReference>
<dbReference type="InterPro" id="IPR011260">
    <property type="entry name" value="RNAP_asu_C"/>
</dbReference>
<evidence type="ECO:0000313" key="9">
    <source>
        <dbReference type="EMBL" id="SUZ89484.1"/>
    </source>
</evidence>
<dbReference type="InterPro" id="IPR011263">
    <property type="entry name" value="DNA-dir_RNA_pol_RpoA/D/Rpb3"/>
</dbReference>
<evidence type="ECO:0000256" key="7">
    <source>
        <dbReference type="ARBA" id="ARBA00048552"/>
    </source>
</evidence>
<dbReference type="InterPro" id="IPR011262">
    <property type="entry name" value="DNA-dir_RNA_pol_insert"/>
</dbReference>
<comment type="catalytic activity">
    <reaction evidence="7">
        <text>RNA(n) + a ribonucleoside 5'-triphosphate = RNA(n+1) + diphosphate</text>
        <dbReference type="Rhea" id="RHEA:21248"/>
        <dbReference type="Rhea" id="RHEA-COMP:14527"/>
        <dbReference type="Rhea" id="RHEA-COMP:17342"/>
        <dbReference type="ChEBI" id="CHEBI:33019"/>
        <dbReference type="ChEBI" id="CHEBI:61557"/>
        <dbReference type="ChEBI" id="CHEBI:140395"/>
        <dbReference type="EC" id="2.7.7.6"/>
    </reaction>
</comment>
<evidence type="ECO:0000256" key="2">
    <source>
        <dbReference type="ARBA" id="ARBA00012418"/>
    </source>
</evidence>
<dbReference type="EC" id="2.7.7.6" evidence="2"/>
<comment type="similarity">
    <text evidence="1">Belongs to the RNA polymerase alpha chain family.</text>
</comment>
<name>A0A381RE72_9ZZZZ</name>
<dbReference type="NCBIfam" id="TIGR02027">
    <property type="entry name" value="rpoA"/>
    <property type="match status" value="1"/>
</dbReference>
<dbReference type="GO" id="GO:0046983">
    <property type="term" value="F:protein dimerization activity"/>
    <property type="evidence" value="ECO:0007669"/>
    <property type="project" value="InterPro"/>
</dbReference>
<proteinExistence type="inferred from homology"/>
<dbReference type="InterPro" id="IPR036603">
    <property type="entry name" value="RBP11-like"/>
</dbReference>
<evidence type="ECO:0000256" key="4">
    <source>
        <dbReference type="ARBA" id="ARBA00022679"/>
    </source>
</evidence>
<dbReference type="GO" id="GO:0005737">
    <property type="term" value="C:cytoplasm"/>
    <property type="evidence" value="ECO:0007669"/>
    <property type="project" value="UniProtKB-ARBA"/>
</dbReference>
<dbReference type="SMART" id="SM00662">
    <property type="entry name" value="RPOLD"/>
    <property type="match status" value="1"/>
</dbReference>